<organism evidence="1 2">
    <name type="scientific">Peronosclerospora sorghi</name>
    <dbReference type="NCBI Taxonomy" id="230839"/>
    <lineage>
        <taxon>Eukaryota</taxon>
        <taxon>Sar</taxon>
        <taxon>Stramenopiles</taxon>
        <taxon>Oomycota</taxon>
        <taxon>Peronosporomycetes</taxon>
        <taxon>Peronosporales</taxon>
        <taxon>Peronosporaceae</taxon>
        <taxon>Peronosclerospora</taxon>
    </lineage>
</organism>
<name>A0ACC0W8V5_9STRA</name>
<evidence type="ECO:0000313" key="2">
    <source>
        <dbReference type="Proteomes" id="UP001163321"/>
    </source>
</evidence>
<dbReference type="Proteomes" id="UP001163321">
    <property type="component" value="Chromosome 3"/>
</dbReference>
<protein>
    <submittedName>
        <fullName evidence="1">Uncharacterized protein</fullName>
    </submittedName>
</protein>
<dbReference type="EMBL" id="CM047582">
    <property type="protein sequence ID" value="KAI9915189.1"/>
    <property type="molecule type" value="Genomic_DNA"/>
</dbReference>
<gene>
    <name evidence="1" type="ORF">PsorP6_006918</name>
</gene>
<comment type="caution">
    <text evidence="1">The sequence shown here is derived from an EMBL/GenBank/DDBJ whole genome shotgun (WGS) entry which is preliminary data.</text>
</comment>
<proteinExistence type="predicted"/>
<accession>A0ACC0W8V5</accession>
<keyword evidence="2" id="KW-1185">Reference proteome</keyword>
<sequence>MEEGVIVTFLEVGNRTVVVFQSSTDSLAGQLVRRDEAFRMVAVEVFLPALVQWYWALVIFIDFELTLTFPLRMAKPCAFEKAS</sequence>
<reference evidence="1 2" key="1">
    <citation type="journal article" date="2022" name="bioRxiv">
        <title>The genome of the oomycete Peronosclerospora sorghi, a cosmopolitan pathogen of maize and sorghum, is inflated with dispersed pseudogenes.</title>
        <authorList>
            <person name="Fletcher K."/>
            <person name="Martin F."/>
            <person name="Isakeit T."/>
            <person name="Cavanaugh K."/>
            <person name="Magill C."/>
            <person name="Michelmore R."/>
        </authorList>
    </citation>
    <scope>NUCLEOTIDE SEQUENCE [LARGE SCALE GENOMIC DNA]</scope>
    <source>
        <strain evidence="1">P6</strain>
    </source>
</reference>
<evidence type="ECO:0000313" key="1">
    <source>
        <dbReference type="EMBL" id="KAI9915189.1"/>
    </source>
</evidence>